<keyword evidence="2" id="KW-0472">Membrane</keyword>
<accession>A0ABV1NWT7</accession>
<dbReference type="Proteomes" id="UP001482520">
    <property type="component" value="Unassembled WGS sequence"/>
</dbReference>
<feature type="transmembrane region" description="Helical" evidence="2">
    <location>
        <begin position="60"/>
        <end position="82"/>
    </location>
</feature>
<sequence>MATAGKRAGSRKGTRAPRQLRPRLLALALAVTAAVVAWGYLVYAAIDFGTAARDGDSGSWAFLALASVGAVACLFVGLLLVARLLRELGITTAPTDVAPDGSGAEDLEPAAPRPPGGRRAAR</sequence>
<dbReference type="EMBL" id="JBEGDP010000005">
    <property type="protein sequence ID" value="MEQ7846981.1"/>
    <property type="molecule type" value="Genomic_DNA"/>
</dbReference>
<gene>
    <name evidence="3" type="ORF">V6R90_06790</name>
</gene>
<reference evidence="3 4" key="1">
    <citation type="submission" date="2024-02" db="EMBL/GenBank/DDBJ databases">
        <title>Full genome sequence of Nocardioides kribbensis.</title>
        <authorList>
            <person name="Poletto B.L."/>
            <person name="Silva G."/>
            <person name="Galante D."/>
            <person name="Campos K.R."/>
            <person name="Santos M.B.N."/>
            <person name="Sacchi C.T."/>
        </authorList>
    </citation>
    <scope>NUCLEOTIDE SEQUENCE [LARGE SCALE GENOMIC DNA]</scope>
    <source>
        <strain evidence="3 4">O4R</strain>
    </source>
</reference>
<protein>
    <submittedName>
        <fullName evidence="3">Uncharacterized protein</fullName>
    </submittedName>
</protein>
<organism evidence="3 4">
    <name type="scientific">Nocardioides kribbensis</name>
    <dbReference type="NCBI Taxonomy" id="305517"/>
    <lineage>
        <taxon>Bacteria</taxon>
        <taxon>Bacillati</taxon>
        <taxon>Actinomycetota</taxon>
        <taxon>Actinomycetes</taxon>
        <taxon>Propionibacteriales</taxon>
        <taxon>Nocardioidaceae</taxon>
        <taxon>Nocardioides</taxon>
    </lineage>
</organism>
<feature type="region of interest" description="Disordered" evidence="1">
    <location>
        <begin position="93"/>
        <end position="122"/>
    </location>
</feature>
<evidence type="ECO:0000256" key="2">
    <source>
        <dbReference type="SAM" id="Phobius"/>
    </source>
</evidence>
<keyword evidence="2" id="KW-1133">Transmembrane helix</keyword>
<dbReference type="RefSeq" id="WP_349804198.1">
    <property type="nucleotide sequence ID" value="NZ_JBEGDP010000005.1"/>
</dbReference>
<evidence type="ECO:0000256" key="1">
    <source>
        <dbReference type="SAM" id="MobiDB-lite"/>
    </source>
</evidence>
<comment type="caution">
    <text evidence="3">The sequence shown here is derived from an EMBL/GenBank/DDBJ whole genome shotgun (WGS) entry which is preliminary data.</text>
</comment>
<keyword evidence="4" id="KW-1185">Reference proteome</keyword>
<keyword evidence="2" id="KW-0812">Transmembrane</keyword>
<name>A0ABV1NWT7_9ACTN</name>
<evidence type="ECO:0000313" key="4">
    <source>
        <dbReference type="Proteomes" id="UP001482520"/>
    </source>
</evidence>
<evidence type="ECO:0000313" key="3">
    <source>
        <dbReference type="EMBL" id="MEQ7846981.1"/>
    </source>
</evidence>
<proteinExistence type="predicted"/>